<organism evidence="2 3">
    <name type="scientific">Mikania micrantha</name>
    <name type="common">bitter vine</name>
    <dbReference type="NCBI Taxonomy" id="192012"/>
    <lineage>
        <taxon>Eukaryota</taxon>
        <taxon>Viridiplantae</taxon>
        <taxon>Streptophyta</taxon>
        <taxon>Embryophyta</taxon>
        <taxon>Tracheophyta</taxon>
        <taxon>Spermatophyta</taxon>
        <taxon>Magnoliopsida</taxon>
        <taxon>eudicotyledons</taxon>
        <taxon>Gunneridae</taxon>
        <taxon>Pentapetalae</taxon>
        <taxon>asterids</taxon>
        <taxon>campanulids</taxon>
        <taxon>Asterales</taxon>
        <taxon>Asteraceae</taxon>
        <taxon>Asteroideae</taxon>
        <taxon>Heliantheae alliance</taxon>
        <taxon>Eupatorieae</taxon>
        <taxon>Mikania</taxon>
    </lineage>
</organism>
<dbReference type="GO" id="GO:0070300">
    <property type="term" value="F:phosphatidic acid binding"/>
    <property type="evidence" value="ECO:0007669"/>
    <property type="project" value="InterPro"/>
</dbReference>
<feature type="compositionally biased region" description="Acidic residues" evidence="1">
    <location>
        <begin position="13"/>
        <end position="23"/>
    </location>
</feature>
<keyword evidence="3" id="KW-1185">Reference proteome</keyword>
<reference evidence="2 3" key="1">
    <citation type="submission" date="2019-05" db="EMBL/GenBank/DDBJ databases">
        <title>Mikania micrantha, genome provides insights into the molecular mechanism of rapid growth.</title>
        <authorList>
            <person name="Liu B."/>
        </authorList>
    </citation>
    <scope>NUCLEOTIDE SEQUENCE [LARGE SCALE GENOMIC DNA]</scope>
    <source>
        <strain evidence="2">NLD-2019</strain>
        <tissue evidence="2">Leaf</tissue>
    </source>
</reference>
<feature type="compositionally biased region" description="Basic and acidic residues" evidence="1">
    <location>
        <begin position="119"/>
        <end position="133"/>
    </location>
</feature>
<evidence type="ECO:0000256" key="1">
    <source>
        <dbReference type="SAM" id="MobiDB-lite"/>
    </source>
</evidence>
<feature type="region of interest" description="Disordered" evidence="1">
    <location>
        <begin position="1"/>
        <end position="189"/>
    </location>
</feature>
<feature type="compositionally biased region" description="Basic and acidic residues" evidence="1">
    <location>
        <begin position="140"/>
        <end position="156"/>
    </location>
</feature>
<accession>A0A5N6NII2</accession>
<evidence type="ECO:0000313" key="2">
    <source>
        <dbReference type="EMBL" id="KAD4887975.1"/>
    </source>
</evidence>
<dbReference type="PANTHER" id="PTHR33971:SF16">
    <property type="entry name" value="PLD-REGULATED PROTEIN1"/>
    <property type="match status" value="1"/>
</dbReference>
<dbReference type="PANTHER" id="PTHR33971">
    <property type="entry name" value="OS06G0232000 PROTEIN"/>
    <property type="match status" value="1"/>
</dbReference>
<gene>
    <name evidence="2" type="ORF">E3N88_20048</name>
</gene>
<name>A0A5N6NII2_9ASTR</name>
<comment type="caution">
    <text evidence="2">The sequence shown here is derived from an EMBL/GenBank/DDBJ whole genome shotgun (WGS) entry which is preliminary data.</text>
</comment>
<evidence type="ECO:0000313" key="3">
    <source>
        <dbReference type="Proteomes" id="UP000326396"/>
    </source>
</evidence>
<protein>
    <submittedName>
        <fullName evidence="2">Uncharacterized protein</fullName>
    </submittedName>
</protein>
<proteinExistence type="predicted"/>
<dbReference type="OrthoDB" id="783250at2759"/>
<dbReference type="Proteomes" id="UP000326396">
    <property type="component" value="Linkage Group LG19"/>
</dbReference>
<dbReference type="AlphaFoldDB" id="A0A5N6NII2"/>
<feature type="compositionally biased region" description="Basic and acidic residues" evidence="1">
    <location>
        <begin position="165"/>
        <end position="174"/>
    </location>
</feature>
<dbReference type="InterPro" id="IPR038943">
    <property type="entry name" value="PLDrp1-like"/>
</dbReference>
<sequence>MSYYPKGHRFNPNEDEDVDDFDEHDPTPYGGGYDIALTYGRPLPPSDETCYRPSASASGRGGGSGYGKRNDDEPTSGYGRRPEHGSGGYGSEYGSGHPRRNETEGNEEGYAGGGRKTYGHSDHTYGRNDDGSNRRPTHGHRNDDDDRRPRYGRNNDNDDDDDDNDGYRGRKNYGDDDDEDNDRPRRNRY</sequence>
<dbReference type="EMBL" id="SZYD01000011">
    <property type="protein sequence ID" value="KAD4887975.1"/>
    <property type="molecule type" value="Genomic_DNA"/>
</dbReference>